<accession>A0ABD5PC35</accession>
<dbReference type="RefSeq" id="WP_267624115.1">
    <property type="nucleotide sequence ID" value="NZ_JAODIW010000008.1"/>
</dbReference>
<comment type="caution">
    <text evidence="1">The sequence shown here is derived from an EMBL/GenBank/DDBJ whole genome shotgun (WGS) entry which is preliminary data.</text>
</comment>
<dbReference type="EMBL" id="JBHSDS010000006">
    <property type="protein sequence ID" value="MFC4358233.1"/>
    <property type="molecule type" value="Genomic_DNA"/>
</dbReference>
<protein>
    <submittedName>
        <fullName evidence="1">Uncharacterized protein</fullName>
    </submittedName>
</protein>
<dbReference type="Pfam" id="PF24376">
    <property type="entry name" value="DUF7532"/>
    <property type="match status" value="2"/>
</dbReference>
<dbReference type="InterPro" id="IPR055954">
    <property type="entry name" value="DUF7532"/>
</dbReference>
<evidence type="ECO:0000313" key="1">
    <source>
        <dbReference type="EMBL" id="MFC4358233.1"/>
    </source>
</evidence>
<sequence length="158" mass="16737">MHFDPRTQAALREVGLDEAELRAASDHVAAAVAADAAALESFFGTAEEADAYDGAAADEDGGNVGADDGAAADTFYSDMEMAHSATDVQEHTVDHVDVYTHAADLRGYLRFDSWGVPIEDGRVLVEGEGDADPPDVVELSLGPTVNDRVRFARSRDAL</sequence>
<dbReference type="Proteomes" id="UP001595921">
    <property type="component" value="Unassembled WGS sequence"/>
</dbReference>
<evidence type="ECO:0000313" key="2">
    <source>
        <dbReference type="Proteomes" id="UP001595921"/>
    </source>
</evidence>
<organism evidence="1 2">
    <name type="scientific">Halobium salinum</name>
    <dbReference type="NCBI Taxonomy" id="1364940"/>
    <lineage>
        <taxon>Archaea</taxon>
        <taxon>Methanobacteriati</taxon>
        <taxon>Methanobacteriota</taxon>
        <taxon>Stenosarchaea group</taxon>
        <taxon>Halobacteria</taxon>
        <taxon>Halobacteriales</taxon>
        <taxon>Haloferacaceae</taxon>
        <taxon>Halobium</taxon>
    </lineage>
</organism>
<proteinExistence type="predicted"/>
<reference evidence="1 2" key="1">
    <citation type="journal article" date="2019" name="Int. J. Syst. Evol. Microbiol.">
        <title>The Global Catalogue of Microorganisms (GCM) 10K type strain sequencing project: providing services to taxonomists for standard genome sequencing and annotation.</title>
        <authorList>
            <consortium name="The Broad Institute Genomics Platform"/>
            <consortium name="The Broad Institute Genome Sequencing Center for Infectious Disease"/>
            <person name="Wu L."/>
            <person name="Ma J."/>
        </authorList>
    </citation>
    <scope>NUCLEOTIDE SEQUENCE [LARGE SCALE GENOMIC DNA]</scope>
    <source>
        <strain evidence="1 2">CGMCC 1.12553</strain>
    </source>
</reference>
<dbReference type="AlphaFoldDB" id="A0ABD5PC35"/>
<gene>
    <name evidence="1" type="ORF">ACFO0N_09765</name>
</gene>
<keyword evidence="2" id="KW-1185">Reference proteome</keyword>
<name>A0ABD5PC35_9EURY</name>